<dbReference type="Gene3D" id="1.10.10.10">
    <property type="entry name" value="Winged helix-like DNA-binding domain superfamily/Winged helix DNA-binding domain"/>
    <property type="match status" value="1"/>
</dbReference>
<evidence type="ECO:0000256" key="2">
    <source>
        <dbReference type="ARBA" id="ARBA00023125"/>
    </source>
</evidence>
<evidence type="ECO:0000259" key="5">
    <source>
        <dbReference type="PROSITE" id="PS50949"/>
    </source>
</evidence>
<gene>
    <name evidence="6" type="ORF">GHC57_11010</name>
</gene>
<dbReference type="AlphaFoldDB" id="A0A7X1ZEJ6"/>
<feature type="region of interest" description="Disordered" evidence="4">
    <location>
        <begin position="1"/>
        <end position="30"/>
    </location>
</feature>
<evidence type="ECO:0000313" key="6">
    <source>
        <dbReference type="EMBL" id="MQX37046.1"/>
    </source>
</evidence>
<comment type="caution">
    <text evidence="6">The sequence shown here is derived from an EMBL/GenBank/DDBJ whole genome shotgun (WGS) entry which is preliminary data.</text>
</comment>
<dbReference type="PRINTS" id="PR00035">
    <property type="entry name" value="HTHGNTR"/>
</dbReference>
<dbReference type="InterPro" id="IPR008920">
    <property type="entry name" value="TF_FadR/GntR_C"/>
</dbReference>
<dbReference type="GO" id="GO:0003700">
    <property type="term" value="F:DNA-binding transcription factor activity"/>
    <property type="evidence" value="ECO:0007669"/>
    <property type="project" value="InterPro"/>
</dbReference>
<dbReference type="OrthoDB" id="9788098at2"/>
<feature type="compositionally biased region" description="Basic and acidic residues" evidence="4">
    <location>
        <begin position="1"/>
        <end position="16"/>
    </location>
</feature>
<dbReference type="SMART" id="SM00895">
    <property type="entry name" value="FCD"/>
    <property type="match status" value="1"/>
</dbReference>
<keyword evidence="7" id="KW-1185">Reference proteome</keyword>
<dbReference type="Gene3D" id="1.20.120.530">
    <property type="entry name" value="GntR ligand-binding domain-like"/>
    <property type="match status" value="1"/>
</dbReference>
<sequence length="248" mass="27585">MAEPHDSSDTSPERPPEAAGSAGRADRRRRSLTDQVIARLRAAIIDGELKLGENISEERLATAYGISRTPVRDALAALQFQGLVTVRPKRGSYVFSPTAKDVADLCDYRKMLEREALVLSMAHRPDDLLDRLERLVADMRSARAADDHAGYNRADTAFHRAFFATCDNGLVCQAYDLAEARIAAVRTSLISPYRDRIETSYTEHTMMLQSLRKGDVDAACEVLGEHIDRTRTLILLDLDRTRVLDPSG</sequence>
<dbReference type="InterPro" id="IPR000524">
    <property type="entry name" value="Tscrpt_reg_HTH_GntR"/>
</dbReference>
<dbReference type="CDD" id="cd07377">
    <property type="entry name" value="WHTH_GntR"/>
    <property type="match status" value="1"/>
</dbReference>
<protein>
    <submittedName>
        <fullName evidence="6">FCD domain-containing protein</fullName>
    </submittedName>
</protein>
<keyword evidence="3" id="KW-0804">Transcription</keyword>
<keyword evidence="2" id="KW-0238">DNA-binding</keyword>
<organism evidence="6 7">
    <name type="scientific">Roseospira navarrensis</name>
    <dbReference type="NCBI Taxonomy" id="140058"/>
    <lineage>
        <taxon>Bacteria</taxon>
        <taxon>Pseudomonadati</taxon>
        <taxon>Pseudomonadota</taxon>
        <taxon>Alphaproteobacteria</taxon>
        <taxon>Rhodospirillales</taxon>
        <taxon>Rhodospirillaceae</taxon>
        <taxon>Roseospira</taxon>
    </lineage>
</organism>
<dbReference type="InterPro" id="IPR036390">
    <property type="entry name" value="WH_DNA-bd_sf"/>
</dbReference>
<evidence type="ECO:0000256" key="3">
    <source>
        <dbReference type="ARBA" id="ARBA00023163"/>
    </source>
</evidence>
<dbReference type="SUPFAM" id="SSF46785">
    <property type="entry name" value="Winged helix' DNA-binding domain"/>
    <property type="match status" value="1"/>
</dbReference>
<dbReference type="RefSeq" id="WP_153344120.1">
    <property type="nucleotide sequence ID" value="NZ_WIVE01000031.1"/>
</dbReference>
<evidence type="ECO:0000256" key="4">
    <source>
        <dbReference type="SAM" id="MobiDB-lite"/>
    </source>
</evidence>
<dbReference type="PANTHER" id="PTHR43537:SF50">
    <property type="entry name" value="TRANSCRIPTIONAL REGULATORY PROTEIN"/>
    <property type="match status" value="1"/>
</dbReference>
<name>A0A7X1ZEJ6_9PROT</name>
<dbReference type="Proteomes" id="UP000434582">
    <property type="component" value="Unassembled WGS sequence"/>
</dbReference>
<dbReference type="GO" id="GO:0003677">
    <property type="term" value="F:DNA binding"/>
    <property type="evidence" value="ECO:0007669"/>
    <property type="project" value="UniProtKB-KW"/>
</dbReference>
<reference evidence="6 7" key="1">
    <citation type="submission" date="2019-10" db="EMBL/GenBank/DDBJ databases">
        <title>Draft whole-genome sequence of the purple nonsulfur photosynthetic bacterium Roseospira navarrensis DSM 15114.</title>
        <authorList>
            <person name="Kyndt J.A."/>
            <person name="Meyer T.E."/>
        </authorList>
    </citation>
    <scope>NUCLEOTIDE SEQUENCE [LARGE SCALE GENOMIC DNA]</scope>
    <source>
        <strain evidence="6 7">DSM 15114</strain>
    </source>
</reference>
<evidence type="ECO:0000256" key="1">
    <source>
        <dbReference type="ARBA" id="ARBA00023015"/>
    </source>
</evidence>
<dbReference type="SMART" id="SM00345">
    <property type="entry name" value="HTH_GNTR"/>
    <property type="match status" value="1"/>
</dbReference>
<dbReference type="Pfam" id="PF00392">
    <property type="entry name" value="GntR"/>
    <property type="match status" value="1"/>
</dbReference>
<feature type="domain" description="HTH gntR-type" evidence="5">
    <location>
        <begin position="30"/>
        <end position="97"/>
    </location>
</feature>
<dbReference type="SUPFAM" id="SSF48008">
    <property type="entry name" value="GntR ligand-binding domain-like"/>
    <property type="match status" value="1"/>
</dbReference>
<dbReference type="PROSITE" id="PS50949">
    <property type="entry name" value="HTH_GNTR"/>
    <property type="match status" value="1"/>
</dbReference>
<keyword evidence="1" id="KW-0805">Transcription regulation</keyword>
<dbReference type="PANTHER" id="PTHR43537">
    <property type="entry name" value="TRANSCRIPTIONAL REGULATOR, GNTR FAMILY"/>
    <property type="match status" value="1"/>
</dbReference>
<dbReference type="InterPro" id="IPR011711">
    <property type="entry name" value="GntR_C"/>
</dbReference>
<dbReference type="Pfam" id="PF07729">
    <property type="entry name" value="FCD"/>
    <property type="match status" value="1"/>
</dbReference>
<accession>A0A7X1ZEJ6</accession>
<evidence type="ECO:0000313" key="7">
    <source>
        <dbReference type="Proteomes" id="UP000434582"/>
    </source>
</evidence>
<dbReference type="EMBL" id="WIVE01000031">
    <property type="protein sequence ID" value="MQX37046.1"/>
    <property type="molecule type" value="Genomic_DNA"/>
</dbReference>
<proteinExistence type="predicted"/>
<dbReference type="InterPro" id="IPR036388">
    <property type="entry name" value="WH-like_DNA-bd_sf"/>
</dbReference>